<evidence type="ECO:0000313" key="2">
    <source>
        <dbReference type="EMBL" id="RNL37794.1"/>
    </source>
</evidence>
<feature type="compositionally biased region" description="Polar residues" evidence="1">
    <location>
        <begin position="38"/>
        <end position="52"/>
    </location>
</feature>
<accession>A0A3N0AT05</accession>
<reference evidence="3" key="1">
    <citation type="submission" date="2018-05" db="EMBL/GenBank/DDBJ databases">
        <title>Genome Sequencing of selected type strains of the family Eggerthellaceae.</title>
        <authorList>
            <person name="Danylec N."/>
            <person name="Stoll D.A."/>
            <person name="Doetsch A."/>
            <person name="Huch M."/>
        </authorList>
    </citation>
    <scope>NUCLEOTIDE SEQUENCE [LARGE SCALE GENOMIC DNA]</scope>
    <source>
        <strain evidence="3">DSM 24851</strain>
    </source>
</reference>
<feature type="region of interest" description="Disordered" evidence="1">
    <location>
        <begin position="38"/>
        <end position="84"/>
    </location>
</feature>
<dbReference type="AlphaFoldDB" id="A0A3N0AT05"/>
<protein>
    <submittedName>
        <fullName evidence="2">Uncharacterized protein</fullName>
    </submittedName>
</protein>
<dbReference type="EMBL" id="QIBX01000023">
    <property type="protein sequence ID" value="RNL37794.1"/>
    <property type="molecule type" value="Genomic_DNA"/>
</dbReference>
<comment type="caution">
    <text evidence="2">The sequence shown here is derived from an EMBL/GenBank/DDBJ whole genome shotgun (WGS) entry which is preliminary data.</text>
</comment>
<evidence type="ECO:0000313" key="3">
    <source>
        <dbReference type="Proteomes" id="UP000269591"/>
    </source>
</evidence>
<organism evidence="2 3">
    <name type="scientific">Slackia equolifaciens</name>
    <dbReference type="NCBI Taxonomy" id="498718"/>
    <lineage>
        <taxon>Bacteria</taxon>
        <taxon>Bacillati</taxon>
        <taxon>Actinomycetota</taxon>
        <taxon>Coriobacteriia</taxon>
        <taxon>Eggerthellales</taxon>
        <taxon>Eggerthellaceae</taxon>
        <taxon>Slackia</taxon>
    </lineage>
</organism>
<gene>
    <name evidence="2" type="ORF">DMP06_10335</name>
</gene>
<sequence length="84" mass="9353">MASDYGDDAGEKMIEDFMRFGERMGERAMYDRAAVVRSTTTSLAPPRTSSAGSCRRTRTRSETVMPSPRARPLADSISRSDMRT</sequence>
<evidence type="ECO:0000256" key="1">
    <source>
        <dbReference type="SAM" id="MobiDB-lite"/>
    </source>
</evidence>
<name>A0A3N0AT05_9ACTN</name>
<keyword evidence="3" id="KW-1185">Reference proteome</keyword>
<proteinExistence type="predicted"/>
<dbReference type="Proteomes" id="UP000269591">
    <property type="component" value="Unassembled WGS sequence"/>
</dbReference>